<dbReference type="Proteomes" id="UP001501666">
    <property type="component" value="Unassembled WGS sequence"/>
</dbReference>
<feature type="compositionally biased region" description="Low complexity" evidence="1">
    <location>
        <begin position="48"/>
        <end position="59"/>
    </location>
</feature>
<feature type="region of interest" description="Disordered" evidence="1">
    <location>
        <begin position="46"/>
        <end position="66"/>
    </location>
</feature>
<keyword evidence="3" id="KW-1185">Reference proteome</keyword>
<evidence type="ECO:0000313" key="3">
    <source>
        <dbReference type="Proteomes" id="UP001501666"/>
    </source>
</evidence>
<name>A0ABN3RC73_9ACTN</name>
<evidence type="ECO:0000313" key="2">
    <source>
        <dbReference type="EMBL" id="GAA2648977.1"/>
    </source>
</evidence>
<dbReference type="EMBL" id="BAAATE010000003">
    <property type="protein sequence ID" value="GAA2648977.1"/>
    <property type="molecule type" value="Genomic_DNA"/>
</dbReference>
<comment type="caution">
    <text evidence="2">The sequence shown here is derived from an EMBL/GenBank/DDBJ whole genome shotgun (WGS) entry which is preliminary data.</text>
</comment>
<proteinExistence type="predicted"/>
<protein>
    <submittedName>
        <fullName evidence="2">Uncharacterized protein</fullName>
    </submittedName>
</protein>
<reference evidence="2 3" key="1">
    <citation type="journal article" date="2019" name="Int. J. Syst. Evol. Microbiol.">
        <title>The Global Catalogue of Microorganisms (GCM) 10K type strain sequencing project: providing services to taxonomists for standard genome sequencing and annotation.</title>
        <authorList>
            <consortium name="The Broad Institute Genomics Platform"/>
            <consortium name="The Broad Institute Genome Sequencing Center for Infectious Disease"/>
            <person name="Wu L."/>
            <person name="Ma J."/>
        </authorList>
    </citation>
    <scope>NUCLEOTIDE SEQUENCE [LARGE SCALE GENOMIC DNA]</scope>
    <source>
        <strain evidence="2 3">JCM 6835</strain>
    </source>
</reference>
<organism evidence="2 3">
    <name type="scientific">Nonomuraea recticatena</name>
    <dbReference type="NCBI Taxonomy" id="46178"/>
    <lineage>
        <taxon>Bacteria</taxon>
        <taxon>Bacillati</taxon>
        <taxon>Actinomycetota</taxon>
        <taxon>Actinomycetes</taxon>
        <taxon>Streptosporangiales</taxon>
        <taxon>Streptosporangiaceae</taxon>
        <taxon>Nonomuraea</taxon>
    </lineage>
</organism>
<gene>
    <name evidence="2" type="ORF">GCM10010412_013690</name>
</gene>
<sequence length="66" mass="6697">MRAATALAIEATSCIDDPEAAARAAARTGKPRPMAIDLLSTTSTGTEAVSAARRAASAVPDKSPER</sequence>
<evidence type="ECO:0000256" key="1">
    <source>
        <dbReference type="SAM" id="MobiDB-lite"/>
    </source>
</evidence>
<accession>A0ABN3RC73</accession>